<feature type="active site" evidence="5">
    <location>
        <position position="408"/>
    </location>
</feature>
<keyword evidence="2 4" id="KW-0808">Transferase</keyword>
<dbReference type="PROSITE" id="PS01230">
    <property type="entry name" value="TRMA_1"/>
    <property type="match status" value="1"/>
</dbReference>
<reference evidence="7 8" key="1">
    <citation type="submission" date="2019-07" db="EMBL/GenBank/DDBJ databases">
        <title>Whole genome shotgun sequence of Clostridium butyricum NBRC 3858.</title>
        <authorList>
            <person name="Hosoyama A."/>
            <person name="Uohara A."/>
            <person name="Ohji S."/>
            <person name="Ichikawa N."/>
        </authorList>
    </citation>
    <scope>NUCLEOTIDE SEQUENCE [LARGE SCALE GENOMIC DNA]</scope>
    <source>
        <strain evidence="7 8">NBRC 3858</strain>
    </source>
</reference>
<keyword evidence="3 4" id="KW-0949">S-adenosyl-L-methionine</keyword>
<evidence type="ECO:0000256" key="3">
    <source>
        <dbReference type="ARBA" id="ARBA00022691"/>
    </source>
</evidence>
<dbReference type="InterPro" id="IPR030390">
    <property type="entry name" value="MeTrfase_TrmA_AS"/>
</dbReference>
<dbReference type="AlphaFoldDB" id="A0A512TNP8"/>
<name>A0A512TNP8_CLOBU</name>
<dbReference type="Pfam" id="PF05958">
    <property type="entry name" value="tRNA_U5-meth_tr"/>
    <property type="match status" value="1"/>
</dbReference>
<evidence type="ECO:0000313" key="8">
    <source>
        <dbReference type="Proteomes" id="UP000321089"/>
    </source>
</evidence>
<evidence type="ECO:0000256" key="2">
    <source>
        <dbReference type="ARBA" id="ARBA00022679"/>
    </source>
</evidence>
<dbReference type="SUPFAM" id="SSF50249">
    <property type="entry name" value="Nucleic acid-binding proteins"/>
    <property type="match status" value="1"/>
</dbReference>
<dbReference type="Gene3D" id="2.40.50.140">
    <property type="entry name" value="Nucleic acid-binding proteins"/>
    <property type="match status" value="1"/>
</dbReference>
<dbReference type="EMBL" id="BKBC01000035">
    <property type="protein sequence ID" value="GEQ21884.1"/>
    <property type="molecule type" value="Genomic_DNA"/>
</dbReference>
<dbReference type="InterPro" id="IPR029063">
    <property type="entry name" value="SAM-dependent_MTases_sf"/>
</dbReference>
<feature type="binding site" evidence="4">
    <location>
        <position position="336"/>
    </location>
    <ligand>
        <name>S-adenosyl-L-methionine</name>
        <dbReference type="ChEBI" id="CHEBI:59789"/>
    </ligand>
</feature>
<dbReference type="GO" id="GO:0070475">
    <property type="term" value="P:rRNA base methylation"/>
    <property type="evidence" value="ECO:0007669"/>
    <property type="project" value="TreeGrafter"/>
</dbReference>
<evidence type="ECO:0000256" key="1">
    <source>
        <dbReference type="ARBA" id="ARBA00022603"/>
    </source>
</evidence>
<evidence type="ECO:0000259" key="6">
    <source>
        <dbReference type="PROSITE" id="PS50926"/>
    </source>
</evidence>
<dbReference type="PROSITE" id="PS51687">
    <property type="entry name" value="SAM_MT_RNA_M5U"/>
    <property type="match status" value="1"/>
</dbReference>
<protein>
    <submittedName>
        <fullName evidence="7">23S rRNA (Uracil-5-)-methyltransferase RumA</fullName>
    </submittedName>
</protein>
<feature type="binding site" evidence="4">
    <location>
        <position position="286"/>
    </location>
    <ligand>
        <name>S-adenosyl-L-methionine</name>
        <dbReference type="ChEBI" id="CHEBI:59789"/>
    </ligand>
</feature>
<dbReference type="InterPro" id="IPR012340">
    <property type="entry name" value="NA-bd_OB-fold"/>
</dbReference>
<dbReference type="CDD" id="cd02440">
    <property type="entry name" value="AdoMet_MTases"/>
    <property type="match status" value="1"/>
</dbReference>
<accession>A0A512TNP8</accession>
<dbReference type="Proteomes" id="UP000321089">
    <property type="component" value="Unassembled WGS sequence"/>
</dbReference>
<feature type="binding site" evidence="4">
    <location>
        <position position="381"/>
    </location>
    <ligand>
        <name>S-adenosyl-L-methionine</name>
        <dbReference type="ChEBI" id="CHEBI:59789"/>
    </ligand>
</feature>
<dbReference type="NCBIfam" id="TIGR00479">
    <property type="entry name" value="rumA"/>
    <property type="match status" value="1"/>
</dbReference>
<dbReference type="Gene3D" id="3.40.50.150">
    <property type="entry name" value="Vaccinia Virus protein VP39"/>
    <property type="match status" value="1"/>
</dbReference>
<dbReference type="InterPro" id="IPR002792">
    <property type="entry name" value="TRAM_dom"/>
</dbReference>
<feature type="active site" description="Nucleophile" evidence="4">
    <location>
        <position position="408"/>
    </location>
</feature>
<comment type="caution">
    <text evidence="7">The sequence shown here is derived from an EMBL/GenBank/DDBJ whole genome shotgun (WGS) entry which is preliminary data.</text>
</comment>
<evidence type="ECO:0000256" key="5">
    <source>
        <dbReference type="PROSITE-ProRule" id="PRU10015"/>
    </source>
</evidence>
<dbReference type="PANTHER" id="PTHR11061">
    <property type="entry name" value="RNA M5U METHYLTRANSFERASE"/>
    <property type="match status" value="1"/>
</dbReference>
<dbReference type="SUPFAM" id="SSF53335">
    <property type="entry name" value="S-adenosyl-L-methionine-dependent methyltransferases"/>
    <property type="match status" value="1"/>
</dbReference>
<dbReference type="RefSeq" id="WP_146868663.1">
    <property type="nucleotide sequence ID" value="NZ_BKBC01000035.1"/>
</dbReference>
<evidence type="ECO:0000256" key="4">
    <source>
        <dbReference type="PROSITE-ProRule" id="PRU01024"/>
    </source>
</evidence>
<proteinExistence type="inferred from homology"/>
<dbReference type="GO" id="GO:0070041">
    <property type="term" value="F:rRNA (uridine-C5-)-methyltransferase activity"/>
    <property type="evidence" value="ECO:0007669"/>
    <property type="project" value="TreeGrafter"/>
</dbReference>
<dbReference type="PROSITE" id="PS50926">
    <property type="entry name" value="TRAM"/>
    <property type="match status" value="1"/>
</dbReference>
<dbReference type="InterPro" id="IPR010280">
    <property type="entry name" value="U5_MeTrfase_fam"/>
</dbReference>
<sequence length="458" mass="51618">MRRGSDLQVKIEKLQFPSTGIGHAEDKIIYVKNAFPGQTVTGRVKRKREEYADVKLLQVDERADYEIQAPCPHFGVCGGCSSQSLPYEKQLEFLSEEVKALFDEAGVPTGEYLGIQGSPTQFEYRNKMEFTFGDEAKGAPLGVGMHMIGKSFGIVTVDQCMLIDEDYRKVIRLTVDYFREQNLPYYRIMKAEGYLRHLVIRKAKNTGELLVNLVTTTQIDFDLSDYVKLLRNESYDGRLVSIIHTENDSKSDAVIPEKVNVLYGKDYIREELLGLEFNISPFSFFQTNTKGAEQLYSMVRDFMGDSENKVVFDLYCGTGTIGQIVAPKAKKVVGIELIEEAVEAAKENAKLNGLENCEFLAGDVAEIIKNVKDKPDIIILDPPRSGVHPKALDYVIKFNAPEIIYVSCNPKTLVTDLEVLTKKGYKVVQTKVKDMFPNTPHVETVVKLQRKLNKPINP</sequence>
<feature type="domain" description="TRAM" evidence="6">
    <location>
        <begin position="1"/>
        <end position="58"/>
    </location>
</feature>
<comment type="similarity">
    <text evidence="4">Belongs to the class I-like SAM-binding methyltransferase superfamily. RNA M5U methyltransferase family.</text>
</comment>
<dbReference type="Gene3D" id="2.40.50.1070">
    <property type="match status" value="1"/>
</dbReference>
<feature type="binding site" evidence="4">
    <location>
        <position position="315"/>
    </location>
    <ligand>
        <name>S-adenosyl-L-methionine</name>
        <dbReference type="ChEBI" id="CHEBI:59789"/>
    </ligand>
</feature>
<keyword evidence="1 4" id="KW-0489">Methyltransferase</keyword>
<dbReference type="PANTHER" id="PTHR11061:SF30">
    <property type="entry name" value="TRNA (URACIL(54)-C(5))-METHYLTRANSFERASE"/>
    <property type="match status" value="1"/>
</dbReference>
<gene>
    <name evidence="7" type="ORF">CBU02nite_23900</name>
</gene>
<dbReference type="Pfam" id="PF01938">
    <property type="entry name" value="TRAM"/>
    <property type="match status" value="1"/>
</dbReference>
<evidence type="ECO:0000313" key="7">
    <source>
        <dbReference type="EMBL" id="GEQ21884.1"/>
    </source>
</evidence>
<dbReference type="FunFam" id="3.40.50.150:FF:000009">
    <property type="entry name" value="23S rRNA (Uracil(1939)-C(5))-methyltransferase RlmD"/>
    <property type="match status" value="1"/>
</dbReference>
<organism evidence="7 8">
    <name type="scientific">Clostridium butyricum</name>
    <dbReference type="NCBI Taxonomy" id="1492"/>
    <lineage>
        <taxon>Bacteria</taxon>
        <taxon>Bacillati</taxon>
        <taxon>Bacillota</taxon>
        <taxon>Clostridia</taxon>
        <taxon>Eubacteriales</taxon>
        <taxon>Clostridiaceae</taxon>
        <taxon>Clostridium</taxon>
    </lineage>
</organism>